<proteinExistence type="predicted"/>
<accession>A0A5J4V4C7</accession>
<name>A0A5J4V4C7_9EUKA</name>
<evidence type="ECO:0000313" key="3">
    <source>
        <dbReference type="Proteomes" id="UP000324800"/>
    </source>
</evidence>
<evidence type="ECO:0000313" key="2">
    <source>
        <dbReference type="EMBL" id="KAA6377262.1"/>
    </source>
</evidence>
<reference evidence="2 3" key="1">
    <citation type="submission" date="2019-03" db="EMBL/GenBank/DDBJ databases">
        <title>Single cell metagenomics reveals metabolic interactions within the superorganism composed of flagellate Streblomastix strix and complex community of Bacteroidetes bacteria on its surface.</title>
        <authorList>
            <person name="Treitli S.C."/>
            <person name="Kolisko M."/>
            <person name="Husnik F."/>
            <person name="Keeling P."/>
            <person name="Hampl V."/>
        </authorList>
    </citation>
    <scope>NUCLEOTIDE SEQUENCE [LARGE SCALE GENOMIC DNA]</scope>
    <source>
        <strain evidence="2">ST1C</strain>
    </source>
</reference>
<feature type="region of interest" description="Disordered" evidence="1">
    <location>
        <begin position="309"/>
        <end position="337"/>
    </location>
</feature>
<gene>
    <name evidence="2" type="ORF">EZS28_027210</name>
</gene>
<dbReference type="Proteomes" id="UP000324800">
    <property type="component" value="Unassembled WGS sequence"/>
</dbReference>
<sequence>MQHTSINHIQIPRLAMVIDIDGGIDATREKKFDQNSNSEMDSGCQESTNYSIERSCEFDRRVEFSTVSVPECFTKSELIESTEMLSNQEGRLELQKEIDQKDPQQSLLMADSCLRGQTKEITGTTINGNSHYRCSRIGMGINFSDSESYIDGCRQVEQQFASEQQQLTGNSCSLGITPIVCTNTDTKEDQMSNIRDRQLDSGVFITKMEKIFKQNTSDQSYIQTARSTEDQSSDCSHSWSTEQLSGCIEQTGLERRLQDQSSDSLRNNAKTPILPVTRCLRDSNHKTMQKVLLAIDGQKSRRKMGCVQHSMEQRVTTTSPTNRVNSQSSQETKDGTSNSLIYSTEMESGQIQSSCSYDNLRNLPGKSGDDTRKVQITGQIKSETTTRKPFCSTSVKYSAGEQLYRELAQLAGLDLQVIQLMIDKSNWETWRKRRQGLTLMSQYIKLRNIKSEQLIAERPDIHVVNAMAWINELGAKIKSLTQSL</sequence>
<protein>
    <submittedName>
        <fullName evidence="2">Uncharacterized protein</fullName>
    </submittedName>
</protein>
<dbReference type="AlphaFoldDB" id="A0A5J4V4C7"/>
<comment type="caution">
    <text evidence="2">The sequence shown here is derived from an EMBL/GenBank/DDBJ whole genome shotgun (WGS) entry which is preliminary data.</text>
</comment>
<feature type="compositionally biased region" description="Polar residues" evidence="1">
    <location>
        <begin position="313"/>
        <end position="337"/>
    </location>
</feature>
<dbReference type="EMBL" id="SNRW01009942">
    <property type="protein sequence ID" value="KAA6377262.1"/>
    <property type="molecule type" value="Genomic_DNA"/>
</dbReference>
<organism evidence="2 3">
    <name type="scientific">Streblomastix strix</name>
    <dbReference type="NCBI Taxonomy" id="222440"/>
    <lineage>
        <taxon>Eukaryota</taxon>
        <taxon>Metamonada</taxon>
        <taxon>Preaxostyla</taxon>
        <taxon>Oxymonadida</taxon>
        <taxon>Streblomastigidae</taxon>
        <taxon>Streblomastix</taxon>
    </lineage>
</organism>
<evidence type="ECO:0000256" key="1">
    <source>
        <dbReference type="SAM" id="MobiDB-lite"/>
    </source>
</evidence>